<feature type="region of interest" description="Disordered" evidence="4">
    <location>
        <begin position="250"/>
        <end position="315"/>
    </location>
</feature>
<feature type="transmembrane region" description="Helical" evidence="5">
    <location>
        <begin position="20"/>
        <end position="41"/>
    </location>
</feature>
<keyword evidence="7" id="KW-1185">Reference proteome</keyword>
<dbReference type="EC" id="3.6.1.15" evidence="6"/>
<reference evidence="6 7" key="1">
    <citation type="submission" date="2018-05" db="EMBL/GenBank/DDBJ databases">
        <title>Draft genome sequence of Scytalidium lignicola DSM 105466, a ubiquitous saprotrophic fungus.</title>
        <authorList>
            <person name="Buettner E."/>
            <person name="Gebauer A.M."/>
            <person name="Hofrichter M."/>
            <person name="Liers C."/>
            <person name="Kellner H."/>
        </authorList>
    </citation>
    <scope>NUCLEOTIDE SEQUENCE [LARGE SCALE GENOMIC DNA]</scope>
    <source>
        <strain evidence="6 7">DSM 105466</strain>
    </source>
</reference>
<dbReference type="InterPro" id="IPR052178">
    <property type="entry name" value="Sec_Metab_Biosynth_SDR"/>
</dbReference>
<proteinExistence type="inferred from homology"/>
<keyword evidence="5" id="KW-0472">Membrane</keyword>
<dbReference type="GO" id="GO:0016491">
    <property type="term" value="F:oxidoreductase activity"/>
    <property type="evidence" value="ECO:0007669"/>
    <property type="project" value="UniProtKB-KW"/>
</dbReference>
<dbReference type="CDD" id="cd05233">
    <property type="entry name" value="SDR_c"/>
    <property type="match status" value="1"/>
</dbReference>
<accession>A0A3E2H103</accession>
<dbReference type="PANTHER" id="PTHR43618:SF18">
    <property type="entry name" value="SHORT CHAIN DEHYDROGENASE_REDUCTASE FAMILY (AFU_ORTHOLOGUE AFUA_5G12480)"/>
    <property type="match status" value="1"/>
</dbReference>
<dbReference type="InterPro" id="IPR002347">
    <property type="entry name" value="SDR_fam"/>
</dbReference>
<evidence type="ECO:0000256" key="4">
    <source>
        <dbReference type="SAM" id="MobiDB-lite"/>
    </source>
</evidence>
<evidence type="ECO:0000313" key="7">
    <source>
        <dbReference type="Proteomes" id="UP000258309"/>
    </source>
</evidence>
<keyword evidence="6" id="KW-0378">Hydrolase</keyword>
<sequence length="371" mass="40237">MSIPQTESAMDTSTLFRVDGLVAVITGGGSGLGLIMARAFAGAGAKRVYILGRRAKKLESAASHHPNIIPVICDVTSKAALQEAVDQVTKEIGYVNVAIANAGNWGPIPSYNPNGTVQQLRESLFNGVSMEDFTKTFHDNMTSAFYTMLAFLELLDAGNKQALEGAFGYMAAKSATVQLAKQAATNLAPYQIRVNVLAPGFFPSEMANRVLVTRDPETETIHHPVFMTARRFGTEELAGSILYLESSKGRKRKPIDKLPEHERKRPSGVRHIALAEQEGTIDHQNPETSAIPRPLMTKTQQTSIQSQGSQTSDNVPQLVDVSADQDQVLCEMESQYPDSNTLDQNPESVAEALTQPGKVAISGLLQRPEMI</sequence>
<dbReference type="PRINTS" id="PR00081">
    <property type="entry name" value="GDHRDH"/>
</dbReference>
<name>A0A3E2H103_SCYLI</name>
<evidence type="ECO:0000256" key="3">
    <source>
        <dbReference type="ARBA" id="ARBA00023002"/>
    </source>
</evidence>
<dbReference type="OrthoDB" id="2898618at2759"/>
<dbReference type="SUPFAM" id="SSF51735">
    <property type="entry name" value="NAD(P)-binding Rossmann-fold domains"/>
    <property type="match status" value="1"/>
</dbReference>
<keyword evidence="2" id="KW-0521">NADP</keyword>
<comment type="caution">
    <text evidence="6">The sequence shown here is derived from an EMBL/GenBank/DDBJ whole genome shotgun (WGS) entry which is preliminary data.</text>
</comment>
<evidence type="ECO:0000256" key="1">
    <source>
        <dbReference type="ARBA" id="ARBA00006484"/>
    </source>
</evidence>
<evidence type="ECO:0000256" key="5">
    <source>
        <dbReference type="SAM" id="Phobius"/>
    </source>
</evidence>
<dbReference type="Gene3D" id="3.40.50.720">
    <property type="entry name" value="NAD(P)-binding Rossmann-like Domain"/>
    <property type="match status" value="1"/>
</dbReference>
<evidence type="ECO:0000256" key="2">
    <source>
        <dbReference type="ARBA" id="ARBA00022857"/>
    </source>
</evidence>
<feature type="compositionally biased region" description="Basic and acidic residues" evidence="4">
    <location>
        <begin position="255"/>
        <end position="265"/>
    </location>
</feature>
<dbReference type="PANTHER" id="PTHR43618">
    <property type="entry name" value="7-ALPHA-HYDROXYSTEROID DEHYDROGENASE"/>
    <property type="match status" value="1"/>
</dbReference>
<dbReference type="EMBL" id="NCSJ02000233">
    <property type="protein sequence ID" value="RFU26922.1"/>
    <property type="molecule type" value="Genomic_DNA"/>
</dbReference>
<keyword evidence="5" id="KW-1133">Transmembrane helix</keyword>
<dbReference type="InterPro" id="IPR036291">
    <property type="entry name" value="NAD(P)-bd_dom_sf"/>
</dbReference>
<keyword evidence="5" id="KW-0812">Transmembrane</keyword>
<dbReference type="AlphaFoldDB" id="A0A3E2H103"/>
<dbReference type="Pfam" id="PF00106">
    <property type="entry name" value="adh_short"/>
    <property type="match status" value="1"/>
</dbReference>
<dbReference type="Proteomes" id="UP000258309">
    <property type="component" value="Unassembled WGS sequence"/>
</dbReference>
<organism evidence="6 7">
    <name type="scientific">Scytalidium lignicola</name>
    <name type="common">Hyphomycete</name>
    <dbReference type="NCBI Taxonomy" id="5539"/>
    <lineage>
        <taxon>Eukaryota</taxon>
        <taxon>Fungi</taxon>
        <taxon>Dikarya</taxon>
        <taxon>Ascomycota</taxon>
        <taxon>Pezizomycotina</taxon>
        <taxon>Leotiomycetes</taxon>
        <taxon>Leotiomycetes incertae sedis</taxon>
        <taxon>Scytalidium</taxon>
    </lineage>
</organism>
<comment type="similarity">
    <text evidence="1">Belongs to the short-chain dehydrogenases/reductases (SDR) family.</text>
</comment>
<keyword evidence="3" id="KW-0560">Oxidoreductase</keyword>
<gene>
    <name evidence="6" type="ORF">B7463_g9413</name>
</gene>
<dbReference type="STRING" id="5539.A0A3E2H103"/>
<feature type="non-terminal residue" evidence="6">
    <location>
        <position position="371"/>
    </location>
</feature>
<dbReference type="GO" id="GO:0017111">
    <property type="term" value="F:ribonucleoside triphosphate phosphatase activity"/>
    <property type="evidence" value="ECO:0007669"/>
    <property type="project" value="UniProtKB-EC"/>
</dbReference>
<feature type="non-terminal residue" evidence="6">
    <location>
        <position position="1"/>
    </location>
</feature>
<evidence type="ECO:0000313" key="6">
    <source>
        <dbReference type="EMBL" id="RFU26922.1"/>
    </source>
</evidence>
<feature type="compositionally biased region" description="Low complexity" evidence="4">
    <location>
        <begin position="297"/>
        <end position="312"/>
    </location>
</feature>
<protein>
    <submittedName>
        <fullName evidence="6">Nucleoside-triphosphate phosphatase</fullName>
        <ecNumber evidence="6">3.6.1.15</ecNumber>
    </submittedName>
</protein>